<organism evidence="2 3">
    <name type="scientific">Alkalicoccus luteus</name>
    <dbReference type="NCBI Taxonomy" id="1237094"/>
    <lineage>
        <taxon>Bacteria</taxon>
        <taxon>Bacillati</taxon>
        <taxon>Bacillota</taxon>
        <taxon>Bacilli</taxon>
        <taxon>Bacillales</taxon>
        <taxon>Bacillaceae</taxon>
        <taxon>Alkalicoccus</taxon>
    </lineage>
</organism>
<feature type="transmembrane region" description="Helical" evidence="1">
    <location>
        <begin position="6"/>
        <end position="26"/>
    </location>
</feature>
<keyword evidence="3" id="KW-1185">Reference proteome</keyword>
<reference evidence="2 3" key="1">
    <citation type="submission" date="2020-03" db="EMBL/GenBank/DDBJ databases">
        <title>Assessment of the enzymatic potential of alkaline-tolerant lipase obtained from Bacillus luteus H11 (technogenic soil) for the bioremediation of saline soils contaminated with petroleum substances.</title>
        <authorList>
            <person name="Kalwasinska A."/>
        </authorList>
    </citation>
    <scope>NUCLEOTIDE SEQUENCE [LARGE SCALE GENOMIC DNA]</scope>
    <source>
        <strain evidence="2 3">H11</strain>
    </source>
</reference>
<gene>
    <name evidence="2" type="ORF">HCN83_05490</name>
</gene>
<dbReference type="Proteomes" id="UP000752012">
    <property type="component" value="Unassembled WGS sequence"/>
</dbReference>
<accession>A0A969PT30</accession>
<name>A0A969PT30_9BACI</name>
<proteinExistence type="predicted"/>
<comment type="caution">
    <text evidence="2">The sequence shown here is derived from an EMBL/GenBank/DDBJ whole genome shotgun (WGS) entry which is preliminary data.</text>
</comment>
<dbReference type="EMBL" id="JAATHJ010000005">
    <property type="protein sequence ID" value="NJP37039.1"/>
    <property type="molecule type" value="Genomic_DNA"/>
</dbReference>
<keyword evidence="1" id="KW-0812">Transmembrane</keyword>
<keyword evidence="1" id="KW-1133">Transmembrane helix</keyword>
<protein>
    <submittedName>
        <fullName evidence="2">Sigma-w pathway protein ysdB</fullName>
    </submittedName>
</protein>
<evidence type="ECO:0000313" key="3">
    <source>
        <dbReference type="Proteomes" id="UP000752012"/>
    </source>
</evidence>
<keyword evidence="1" id="KW-0472">Membrane</keyword>
<evidence type="ECO:0000313" key="2">
    <source>
        <dbReference type="EMBL" id="NJP37039.1"/>
    </source>
</evidence>
<sequence>MTVILFRLFLLIAVGIIAFSIIKYITDPSRRLERARRSHDFYVLDDPENVRRHLFITTQGALFEGEKFLGTADQSVEVTTIVIQAENLDELRGMTLADFETMEKEILVRYPKAEIEWGLPVHDIIKRLRKKQKQTN</sequence>
<dbReference type="AlphaFoldDB" id="A0A969PT30"/>
<evidence type="ECO:0000256" key="1">
    <source>
        <dbReference type="SAM" id="Phobius"/>
    </source>
</evidence>